<dbReference type="InterPro" id="IPR005074">
    <property type="entry name" value="Peptidase_C39"/>
</dbReference>
<dbReference type="EMBL" id="CP073078">
    <property type="protein sequence ID" value="QUD90485.1"/>
    <property type="molecule type" value="Genomic_DNA"/>
</dbReference>
<evidence type="ECO:0000313" key="3">
    <source>
        <dbReference type="Proteomes" id="UP000676409"/>
    </source>
</evidence>
<dbReference type="Proteomes" id="UP000676409">
    <property type="component" value="Chromosome"/>
</dbReference>
<dbReference type="PROSITE" id="PS50990">
    <property type="entry name" value="PEPTIDASE_C39"/>
    <property type="match status" value="1"/>
</dbReference>
<protein>
    <submittedName>
        <fullName evidence="2">C39 family peptidase</fullName>
    </submittedName>
</protein>
<dbReference type="GO" id="GO:0005524">
    <property type="term" value="F:ATP binding"/>
    <property type="evidence" value="ECO:0007669"/>
    <property type="project" value="InterPro"/>
</dbReference>
<evidence type="ECO:0000259" key="1">
    <source>
        <dbReference type="PROSITE" id="PS50990"/>
    </source>
</evidence>
<dbReference type="CDD" id="cd02423">
    <property type="entry name" value="Peptidase_C39G"/>
    <property type="match status" value="1"/>
</dbReference>
<sequence length="187" mass="20533">MASLTELREAGVVRQHWDLTCGAAAVATLLTYQLNHPVSEREVTLAMLRQTSPQLVRQRLGFSLLDLKRYAAGQGFEATGYTGLEVADLARMAPLIVPIRPLGLNHFVVVRGRQGDRLLLADPAFGDRTMSVEAFEHQWANHIGFTVTDPKDPNPTNRMGAPGRLFLIPSDQALRASAAALEVRPRP</sequence>
<dbReference type="GO" id="GO:0006508">
    <property type="term" value="P:proteolysis"/>
    <property type="evidence" value="ECO:0007669"/>
    <property type="project" value="InterPro"/>
</dbReference>
<dbReference type="AlphaFoldDB" id="A0A975G3J3"/>
<dbReference type="GO" id="GO:0008233">
    <property type="term" value="F:peptidase activity"/>
    <property type="evidence" value="ECO:0007669"/>
    <property type="project" value="InterPro"/>
</dbReference>
<proteinExistence type="predicted"/>
<accession>A0A975G3J3</accession>
<keyword evidence="3" id="KW-1185">Reference proteome</keyword>
<gene>
    <name evidence="2" type="ORF">KCG34_11780</name>
</gene>
<dbReference type="Pfam" id="PF03412">
    <property type="entry name" value="Peptidase_C39"/>
    <property type="match status" value="1"/>
</dbReference>
<dbReference type="KEGG" id="caul:KCG34_11780"/>
<evidence type="ECO:0000313" key="2">
    <source>
        <dbReference type="EMBL" id="QUD90485.1"/>
    </source>
</evidence>
<reference evidence="2" key="1">
    <citation type="submission" date="2021-04" db="EMBL/GenBank/DDBJ databases">
        <title>The complete genome sequence of Caulobacter sp. S6.</title>
        <authorList>
            <person name="Tang Y."/>
            <person name="Ouyang W."/>
            <person name="Liu Q."/>
            <person name="Huang B."/>
            <person name="Guo Z."/>
            <person name="Lei P."/>
        </authorList>
    </citation>
    <scope>NUCLEOTIDE SEQUENCE</scope>
    <source>
        <strain evidence="2">S6</strain>
    </source>
</reference>
<name>A0A975G3J3_9CAUL</name>
<dbReference type="Gene3D" id="3.90.70.10">
    <property type="entry name" value="Cysteine proteinases"/>
    <property type="match status" value="1"/>
</dbReference>
<organism evidence="2 3">
    <name type="scientific">Phenylobacterium montanum</name>
    <dbReference type="NCBI Taxonomy" id="2823693"/>
    <lineage>
        <taxon>Bacteria</taxon>
        <taxon>Pseudomonadati</taxon>
        <taxon>Pseudomonadota</taxon>
        <taxon>Alphaproteobacteria</taxon>
        <taxon>Caulobacterales</taxon>
        <taxon>Caulobacteraceae</taxon>
        <taxon>Phenylobacterium</taxon>
    </lineage>
</organism>
<dbReference type="RefSeq" id="WP_211940536.1">
    <property type="nucleotide sequence ID" value="NZ_CP073078.1"/>
</dbReference>
<dbReference type="GO" id="GO:0016020">
    <property type="term" value="C:membrane"/>
    <property type="evidence" value="ECO:0007669"/>
    <property type="project" value="InterPro"/>
</dbReference>
<feature type="domain" description="Peptidase C39" evidence="1">
    <location>
        <begin position="15"/>
        <end position="146"/>
    </location>
</feature>